<evidence type="ECO:0000313" key="1">
    <source>
        <dbReference type="EMBL" id="CAE8704839.1"/>
    </source>
</evidence>
<sequence length="131" mass="14606">MVNLEQAPYSWWSVHDWPGQGNGVLPNVFAAVEGILAWGPLALSVRLKTTSEIPKTTFAELRYRADSKGGSAGRHCRHGCLELRRLRAECGRQSFLLAGGATESRDDEYLGWHPHLAFARQIPNSAWCEFP</sequence>
<accession>A0A813KEB3</accession>
<name>A0A813KEB3_POLGL</name>
<reference evidence="1" key="1">
    <citation type="submission" date="2021-02" db="EMBL/GenBank/DDBJ databases">
        <authorList>
            <person name="Dougan E. K."/>
            <person name="Rhodes N."/>
            <person name="Thang M."/>
            <person name="Chan C."/>
        </authorList>
    </citation>
    <scope>NUCLEOTIDE SEQUENCE</scope>
</reference>
<evidence type="ECO:0000313" key="2">
    <source>
        <dbReference type="Proteomes" id="UP000626109"/>
    </source>
</evidence>
<proteinExistence type="predicted"/>
<gene>
    <name evidence="1" type="ORF">PGLA2088_LOCUS33388</name>
</gene>
<dbReference type="Proteomes" id="UP000626109">
    <property type="component" value="Unassembled WGS sequence"/>
</dbReference>
<comment type="caution">
    <text evidence="1">The sequence shown here is derived from an EMBL/GenBank/DDBJ whole genome shotgun (WGS) entry which is preliminary data.</text>
</comment>
<dbReference type="EMBL" id="CAJNNW010030868">
    <property type="protein sequence ID" value="CAE8704839.1"/>
    <property type="molecule type" value="Genomic_DNA"/>
</dbReference>
<dbReference type="AlphaFoldDB" id="A0A813KEB3"/>
<protein>
    <submittedName>
        <fullName evidence="1">Uncharacterized protein</fullName>
    </submittedName>
</protein>
<organism evidence="1 2">
    <name type="scientific">Polarella glacialis</name>
    <name type="common">Dinoflagellate</name>
    <dbReference type="NCBI Taxonomy" id="89957"/>
    <lineage>
        <taxon>Eukaryota</taxon>
        <taxon>Sar</taxon>
        <taxon>Alveolata</taxon>
        <taxon>Dinophyceae</taxon>
        <taxon>Suessiales</taxon>
        <taxon>Suessiaceae</taxon>
        <taxon>Polarella</taxon>
    </lineage>
</organism>